<dbReference type="PaxDb" id="2903-EOD22321"/>
<feature type="region of interest" description="Disordered" evidence="1">
    <location>
        <begin position="1"/>
        <end position="137"/>
    </location>
</feature>
<dbReference type="GeneID" id="17267868"/>
<dbReference type="EnsemblProtists" id="EOD22321">
    <property type="protein sequence ID" value="EOD22321"/>
    <property type="gene ID" value="EMIHUDRAFT_435639"/>
</dbReference>
<feature type="compositionally biased region" description="Low complexity" evidence="1">
    <location>
        <begin position="68"/>
        <end position="78"/>
    </location>
</feature>
<feature type="compositionally biased region" description="Low complexity" evidence="1">
    <location>
        <begin position="106"/>
        <end position="117"/>
    </location>
</feature>
<evidence type="ECO:0000256" key="1">
    <source>
        <dbReference type="SAM" id="MobiDB-lite"/>
    </source>
</evidence>
<reference evidence="2" key="2">
    <citation type="submission" date="2024-10" db="UniProtKB">
        <authorList>
            <consortium name="EnsemblProtists"/>
        </authorList>
    </citation>
    <scope>IDENTIFICATION</scope>
</reference>
<dbReference type="KEGG" id="ehx:EMIHUDRAFT_435639"/>
<feature type="compositionally biased region" description="Pro residues" evidence="1">
    <location>
        <begin position="1"/>
        <end position="22"/>
    </location>
</feature>
<sequence length="152" mass="16770">MPPARAPLPERAPPLPPLPPARLAPAGSRAATPVTGPSRRAAGRRAAPLLLRQAERRARRHVHRRARLAGGQARGGRVAARRQEGQRQRVLPEGDGRVAARVPLGRGARQPDAQPQAARRRGRGQRRARRGLPRGERRSVSFSFRLKEWHLV</sequence>
<feature type="compositionally biased region" description="Basic residues" evidence="1">
    <location>
        <begin position="57"/>
        <end position="67"/>
    </location>
</feature>
<name>A0A0D3JFN6_EMIH1</name>
<dbReference type="HOGENOM" id="CLU_1727080_0_0_1"/>
<evidence type="ECO:0000313" key="3">
    <source>
        <dbReference type="Proteomes" id="UP000013827"/>
    </source>
</evidence>
<dbReference type="AlphaFoldDB" id="A0A0D3JFN6"/>
<organism evidence="2 3">
    <name type="scientific">Emiliania huxleyi (strain CCMP1516)</name>
    <dbReference type="NCBI Taxonomy" id="280463"/>
    <lineage>
        <taxon>Eukaryota</taxon>
        <taxon>Haptista</taxon>
        <taxon>Haptophyta</taxon>
        <taxon>Prymnesiophyceae</taxon>
        <taxon>Isochrysidales</taxon>
        <taxon>Noelaerhabdaceae</taxon>
        <taxon>Emiliania</taxon>
    </lineage>
</organism>
<reference evidence="3" key="1">
    <citation type="journal article" date="2013" name="Nature">
        <title>Pan genome of the phytoplankton Emiliania underpins its global distribution.</title>
        <authorList>
            <person name="Read B.A."/>
            <person name="Kegel J."/>
            <person name="Klute M.J."/>
            <person name="Kuo A."/>
            <person name="Lefebvre S.C."/>
            <person name="Maumus F."/>
            <person name="Mayer C."/>
            <person name="Miller J."/>
            <person name="Monier A."/>
            <person name="Salamov A."/>
            <person name="Young J."/>
            <person name="Aguilar M."/>
            <person name="Claverie J.M."/>
            <person name="Frickenhaus S."/>
            <person name="Gonzalez K."/>
            <person name="Herman E.K."/>
            <person name="Lin Y.C."/>
            <person name="Napier J."/>
            <person name="Ogata H."/>
            <person name="Sarno A.F."/>
            <person name="Shmutz J."/>
            <person name="Schroeder D."/>
            <person name="de Vargas C."/>
            <person name="Verret F."/>
            <person name="von Dassow P."/>
            <person name="Valentin K."/>
            <person name="Van de Peer Y."/>
            <person name="Wheeler G."/>
            <person name="Dacks J.B."/>
            <person name="Delwiche C.F."/>
            <person name="Dyhrman S.T."/>
            <person name="Glockner G."/>
            <person name="John U."/>
            <person name="Richards T."/>
            <person name="Worden A.Z."/>
            <person name="Zhang X."/>
            <person name="Grigoriev I.V."/>
            <person name="Allen A.E."/>
            <person name="Bidle K."/>
            <person name="Borodovsky M."/>
            <person name="Bowler C."/>
            <person name="Brownlee C."/>
            <person name="Cock J.M."/>
            <person name="Elias M."/>
            <person name="Gladyshev V.N."/>
            <person name="Groth M."/>
            <person name="Guda C."/>
            <person name="Hadaegh A."/>
            <person name="Iglesias-Rodriguez M.D."/>
            <person name="Jenkins J."/>
            <person name="Jones B.M."/>
            <person name="Lawson T."/>
            <person name="Leese F."/>
            <person name="Lindquist E."/>
            <person name="Lobanov A."/>
            <person name="Lomsadze A."/>
            <person name="Malik S.B."/>
            <person name="Marsh M.E."/>
            <person name="Mackinder L."/>
            <person name="Mock T."/>
            <person name="Mueller-Roeber B."/>
            <person name="Pagarete A."/>
            <person name="Parker M."/>
            <person name="Probert I."/>
            <person name="Quesneville H."/>
            <person name="Raines C."/>
            <person name="Rensing S.A."/>
            <person name="Riano-Pachon D.M."/>
            <person name="Richier S."/>
            <person name="Rokitta S."/>
            <person name="Shiraiwa Y."/>
            <person name="Soanes D.M."/>
            <person name="van der Giezen M."/>
            <person name="Wahlund T.M."/>
            <person name="Williams B."/>
            <person name="Wilson W."/>
            <person name="Wolfe G."/>
            <person name="Wurch L.L."/>
        </authorList>
    </citation>
    <scope>NUCLEOTIDE SEQUENCE</scope>
</reference>
<dbReference type="RefSeq" id="XP_005774750.1">
    <property type="nucleotide sequence ID" value="XM_005774693.1"/>
</dbReference>
<proteinExistence type="predicted"/>
<dbReference type="Proteomes" id="UP000013827">
    <property type="component" value="Unassembled WGS sequence"/>
</dbReference>
<keyword evidence="3" id="KW-1185">Reference proteome</keyword>
<feature type="compositionally biased region" description="Basic residues" evidence="1">
    <location>
        <begin position="118"/>
        <end position="132"/>
    </location>
</feature>
<evidence type="ECO:0000313" key="2">
    <source>
        <dbReference type="EnsemblProtists" id="EOD22321"/>
    </source>
</evidence>
<protein>
    <submittedName>
        <fullName evidence="2">Uncharacterized protein</fullName>
    </submittedName>
</protein>
<feature type="compositionally biased region" description="Basic and acidic residues" evidence="1">
    <location>
        <begin position="81"/>
        <end position="98"/>
    </location>
</feature>
<accession>A0A0D3JFN6</accession>